<keyword evidence="2" id="KW-1185">Reference proteome</keyword>
<name>A0A7N0RBN5_KALFE</name>
<dbReference type="OMA" id="ELNWEAS"/>
<sequence length="312" mass="32296">MIGFGLPELKSLDKNVADILNPDDDAGPEVEIPAVVPPSSPSAAPALDSAADVIGSVFPIQDSELNWEASENPEQVLEDAQPSTATCRMSSSRNGSASNGIFGSLFAPSCSTSSVQNQTPGFANFIWDVATPDGITKLAPSLHTEPISLCLSTNNNSSIFRQTGEEPQSSAPKPVMSATALLQKAAQMGSSLSGSSLLRGLGVVSSLPSSSIQREVLDWNAMPIVSENTSLQSSLGLGLQYDESSRFNELMMGNTSLFEPKPTTLDFLGLGMVAGGGSTGGLSALLTSMEGGPDFAASYGRPGEFPCKDIGS</sequence>
<accession>A0A7N0RBN5</accession>
<dbReference type="Proteomes" id="UP000594263">
    <property type="component" value="Unplaced"/>
</dbReference>
<evidence type="ECO:0000313" key="2">
    <source>
        <dbReference type="Proteomes" id="UP000594263"/>
    </source>
</evidence>
<reference evidence="1" key="1">
    <citation type="submission" date="2021-01" db="UniProtKB">
        <authorList>
            <consortium name="EnsemblPlants"/>
        </authorList>
    </citation>
    <scope>IDENTIFICATION</scope>
</reference>
<proteinExistence type="predicted"/>
<dbReference type="Gramene" id="Kaladp0008s0124.1.v1.1">
    <property type="protein sequence ID" value="Kaladp0008s0124.1.v1.1"/>
    <property type="gene ID" value="Kaladp0008s0124.v1.1"/>
</dbReference>
<organism evidence="1 2">
    <name type="scientific">Kalanchoe fedtschenkoi</name>
    <name type="common">Lavender scallops</name>
    <name type="synonym">South American air plant</name>
    <dbReference type="NCBI Taxonomy" id="63787"/>
    <lineage>
        <taxon>Eukaryota</taxon>
        <taxon>Viridiplantae</taxon>
        <taxon>Streptophyta</taxon>
        <taxon>Embryophyta</taxon>
        <taxon>Tracheophyta</taxon>
        <taxon>Spermatophyta</taxon>
        <taxon>Magnoliopsida</taxon>
        <taxon>eudicotyledons</taxon>
        <taxon>Gunneridae</taxon>
        <taxon>Pentapetalae</taxon>
        <taxon>Saxifragales</taxon>
        <taxon>Crassulaceae</taxon>
        <taxon>Kalanchoe</taxon>
    </lineage>
</organism>
<protein>
    <submittedName>
        <fullName evidence="1">Uncharacterized protein</fullName>
    </submittedName>
</protein>
<dbReference type="AlphaFoldDB" id="A0A7N0RBN5"/>
<evidence type="ECO:0000313" key="1">
    <source>
        <dbReference type="EnsemblPlants" id="Kaladp0008s0124.1.v1.1"/>
    </source>
</evidence>
<dbReference type="EnsemblPlants" id="Kaladp0008s0124.1.v1.1">
    <property type="protein sequence ID" value="Kaladp0008s0124.1.v1.1"/>
    <property type="gene ID" value="Kaladp0008s0124.v1.1"/>
</dbReference>